<proteinExistence type="predicted"/>
<reference evidence="1" key="1">
    <citation type="journal article" date="2023" name="IMA Fungus">
        <title>Comparative genomic study of the Penicillium genus elucidates a diverse pangenome and 15 lateral gene transfer events.</title>
        <authorList>
            <person name="Petersen C."/>
            <person name="Sorensen T."/>
            <person name="Nielsen M.R."/>
            <person name="Sondergaard T.E."/>
            <person name="Sorensen J.L."/>
            <person name="Fitzpatrick D.A."/>
            <person name="Frisvad J.C."/>
            <person name="Nielsen K.L."/>
        </authorList>
    </citation>
    <scope>NUCLEOTIDE SEQUENCE</scope>
    <source>
        <strain evidence="1">IBT 15450</strain>
    </source>
</reference>
<name>A0AAD6IHM9_PENCN</name>
<evidence type="ECO:0000313" key="1">
    <source>
        <dbReference type="EMBL" id="KAJ6048147.1"/>
    </source>
</evidence>
<organism evidence="1 2">
    <name type="scientific">Penicillium canescens</name>
    <dbReference type="NCBI Taxonomy" id="5083"/>
    <lineage>
        <taxon>Eukaryota</taxon>
        <taxon>Fungi</taxon>
        <taxon>Dikarya</taxon>
        <taxon>Ascomycota</taxon>
        <taxon>Pezizomycotina</taxon>
        <taxon>Eurotiomycetes</taxon>
        <taxon>Eurotiomycetidae</taxon>
        <taxon>Eurotiales</taxon>
        <taxon>Aspergillaceae</taxon>
        <taxon>Penicillium</taxon>
    </lineage>
</organism>
<dbReference type="Proteomes" id="UP001219568">
    <property type="component" value="Unassembled WGS sequence"/>
</dbReference>
<protein>
    <submittedName>
        <fullName evidence="1">Uncharacterized protein</fullName>
    </submittedName>
</protein>
<evidence type="ECO:0000313" key="2">
    <source>
        <dbReference type="Proteomes" id="UP001219568"/>
    </source>
</evidence>
<dbReference type="AlphaFoldDB" id="A0AAD6IHM9"/>
<gene>
    <name evidence="1" type="ORF">N7460_004294</name>
</gene>
<accession>A0AAD6IHM9</accession>
<comment type="caution">
    <text evidence="1">The sequence shown here is derived from an EMBL/GenBank/DDBJ whole genome shotgun (WGS) entry which is preliminary data.</text>
</comment>
<keyword evidence="2" id="KW-1185">Reference proteome</keyword>
<sequence>MDTQYEYFVPALRSQVNNLRHYPGRHHNPEQHDFPDSGRYLDHHPRIIEQLEMTRREMSGIMATIDLFETVDSTELRNLCSFIMPVLPLLISTLRCTATEDHKVAFDLARILTHADIVNRGNFYF</sequence>
<reference evidence="1" key="2">
    <citation type="submission" date="2023-01" db="EMBL/GenBank/DDBJ databases">
        <authorList>
            <person name="Petersen C."/>
        </authorList>
    </citation>
    <scope>NUCLEOTIDE SEQUENCE</scope>
    <source>
        <strain evidence="1">IBT 15450</strain>
    </source>
</reference>
<dbReference type="EMBL" id="JAQJZL010000003">
    <property type="protein sequence ID" value="KAJ6048147.1"/>
    <property type="molecule type" value="Genomic_DNA"/>
</dbReference>